<reference evidence="1" key="1">
    <citation type="submission" date="2022-03" db="EMBL/GenBank/DDBJ databases">
        <title>Genomic analyses of argali, domestic sheep and their hybrids provide insights into chromosomal evolution, heterosis and genetic basis of agronomic traits.</title>
        <authorList>
            <person name="Li M."/>
        </authorList>
    </citation>
    <scope>NUCLEOTIDE SEQUENCE</scope>
    <source>
        <strain evidence="1">F1 hybrid</strain>
    </source>
</reference>
<accession>A0ACB9U888</accession>
<comment type="caution">
    <text evidence="1">The sequence shown here is derived from an EMBL/GenBank/DDBJ whole genome shotgun (WGS) entry which is preliminary data.</text>
</comment>
<protein>
    <submittedName>
        <fullName evidence="1">Uncharacterized protein</fullName>
    </submittedName>
</protein>
<keyword evidence="2" id="KW-1185">Reference proteome</keyword>
<dbReference type="Proteomes" id="UP001057279">
    <property type="component" value="Linkage Group LG22"/>
</dbReference>
<evidence type="ECO:0000313" key="2">
    <source>
        <dbReference type="Proteomes" id="UP001057279"/>
    </source>
</evidence>
<gene>
    <name evidence="1" type="ORF">MJG53_017608</name>
</gene>
<proteinExistence type="predicted"/>
<sequence length="248" mass="26894">MEQLLEESVDSEREDPRVPLTYSSHVSELLYDPRGLEDQDMAHPGIGRVEQPRASSPASISQSEKGPLDCKAIHISRPLDFGIAEICINSSCFQGWEKRSDNKLYGLPITASVAQEQSSVPGAGRAVIAAASPSSQLHPFQILLGPEGTHEHQTLVQPVGLDWTVKWTGRSFSIAAAMGRKAETRSAGGRAAGQDAMPSSAWSLVIRKCEKVTETASSEGIIVLKDLEMKTARFGDEMLYFDGRPTSN</sequence>
<organism evidence="1 2">
    <name type="scientific">Ovis ammon polii x Ovis aries</name>
    <dbReference type="NCBI Taxonomy" id="2918886"/>
    <lineage>
        <taxon>Eukaryota</taxon>
        <taxon>Metazoa</taxon>
        <taxon>Chordata</taxon>
        <taxon>Craniata</taxon>
        <taxon>Vertebrata</taxon>
        <taxon>Euteleostomi</taxon>
        <taxon>Mammalia</taxon>
        <taxon>Eutheria</taxon>
        <taxon>Laurasiatheria</taxon>
        <taxon>Artiodactyla</taxon>
        <taxon>Ruminantia</taxon>
        <taxon>Pecora</taxon>
        <taxon>Bovidae</taxon>
        <taxon>Caprinae</taxon>
        <taxon>Ovis</taxon>
    </lineage>
</organism>
<dbReference type="EMBL" id="CM043047">
    <property type="protein sequence ID" value="KAI4560979.1"/>
    <property type="molecule type" value="Genomic_DNA"/>
</dbReference>
<evidence type="ECO:0000313" key="1">
    <source>
        <dbReference type="EMBL" id="KAI4560979.1"/>
    </source>
</evidence>
<name>A0ACB9U888_9CETA</name>